<evidence type="ECO:0000256" key="5">
    <source>
        <dbReference type="ARBA" id="ARBA00022832"/>
    </source>
</evidence>
<protein>
    <recommendedName>
        <fullName evidence="9">Beta-ketoacyl-[acyl-carrier-protein] synthase III</fullName>
        <shortName evidence="9">Beta-ketoacyl-ACP synthase III</shortName>
        <shortName evidence="9">KAS III</shortName>
        <ecNumber evidence="9">2.3.1.180</ecNumber>
    </recommendedName>
    <alternativeName>
        <fullName evidence="9">3-oxoacyl-[acyl-carrier-protein] synthase 3</fullName>
    </alternativeName>
    <alternativeName>
        <fullName evidence="9">3-oxoacyl-[acyl-carrier-protein] synthase III</fullName>
    </alternativeName>
</protein>
<dbReference type="EC" id="2.3.1.180" evidence="9"/>
<evidence type="ECO:0000256" key="3">
    <source>
        <dbReference type="ARBA" id="ARBA00022516"/>
    </source>
</evidence>
<name>A0A0T6LKJ2_WENVI</name>
<sequence length="337" mass="34682">MSAGRAAVVCGLGTWLPPRVVTNDDLSQVLDTSDEWIRSRTGIGQRHVADPTMATSDLAVEAGGRAMKSAEVDSVDAVVLATTTPDRPCPATAPLVASRLGLGTVAAFDVVAVCTGFLYGLATGAGMIATGGAERVLVIGADTFSTILDPHDRSTRAIFGDGAGAVVLRAGQPDEDGALGAFDLGSDGTGSELIVIPSGGSRDPRRDPDRPAEGDADPYFRMAGKSVFRNAVERMTASARKTMTDVGWSTPPDVLVAHQANLRILHAVADRVGIARDACAVNLDRVGNTAAASIPLALADATLSGLLRPGHRLLMTAFGGGLAWGSCTMRWPAVTPG</sequence>
<comment type="caution">
    <text evidence="13">The sequence shown here is derived from an EMBL/GenBank/DDBJ whole genome shotgun (WGS) entry which is preliminary data.</text>
</comment>
<dbReference type="CDD" id="cd00830">
    <property type="entry name" value="KAS_III"/>
    <property type="match status" value="1"/>
</dbReference>
<comment type="similarity">
    <text evidence="1 9">Belongs to the thiolase-like superfamily. FabH family.</text>
</comment>
<dbReference type="InterPro" id="IPR013747">
    <property type="entry name" value="ACP_syn_III_C"/>
</dbReference>
<evidence type="ECO:0000256" key="6">
    <source>
        <dbReference type="ARBA" id="ARBA00023098"/>
    </source>
</evidence>
<evidence type="ECO:0000256" key="7">
    <source>
        <dbReference type="ARBA" id="ARBA00023160"/>
    </source>
</evidence>
<dbReference type="NCBIfam" id="TIGR00747">
    <property type="entry name" value="fabH"/>
    <property type="match status" value="1"/>
</dbReference>
<keyword evidence="6 9" id="KW-0443">Lipid metabolism</keyword>
<proteinExistence type="inferred from homology"/>
<keyword evidence="4 9" id="KW-0808">Transferase</keyword>
<keyword evidence="14" id="KW-1185">Reference proteome</keyword>
<dbReference type="GO" id="GO:0006633">
    <property type="term" value="P:fatty acid biosynthetic process"/>
    <property type="evidence" value="ECO:0007669"/>
    <property type="project" value="UniProtKB-UniRule"/>
</dbReference>
<dbReference type="InterPro" id="IPR004655">
    <property type="entry name" value="FabH"/>
</dbReference>
<dbReference type="UniPathway" id="UPA00094"/>
<evidence type="ECO:0000256" key="1">
    <source>
        <dbReference type="ARBA" id="ARBA00008642"/>
    </source>
</evidence>
<feature type="active site" evidence="9">
    <location>
        <position position="288"/>
    </location>
</feature>
<accession>A0A0T6LKJ2</accession>
<keyword evidence="5 9" id="KW-0276">Fatty acid metabolism</keyword>
<dbReference type="PANTHER" id="PTHR34069">
    <property type="entry name" value="3-OXOACYL-[ACYL-CARRIER-PROTEIN] SYNTHASE 3"/>
    <property type="match status" value="1"/>
</dbReference>
<feature type="compositionally biased region" description="Basic and acidic residues" evidence="10">
    <location>
        <begin position="202"/>
        <end position="213"/>
    </location>
</feature>
<dbReference type="Proteomes" id="UP000050867">
    <property type="component" value="Unassembled WGS sequence"/>
</dbReference>
<feature type="region of interest" description="Disordered" evidence="10">
    <location>
        <begin position="193"/>
        <end position="218"/>
    </location>
</feature>
<organism evidence="13 14">
    <name type="scientific">Wenjunlia vitaminophila</name>
    <name type="common">Streptomyces vitaminophilus</name>
    <dbReference type="NCBI Taxonomy" id="76728"/>
    <lineage>
        <taxon>Bacteria</taxon>
        <taxon>Bacillati</taxon>
        <taxon>Actinomycetota</taxon>
        <taxon>Actinomycetes</taxon>
        <taxon>Kitasatosporales</taxon>
        <taxon>Streptomycetaceae</taxon>
        <taxon>Wenjunlia</taxon>
    </lineage>
</organism>
<evidence type="ECO:0000259" key="12">
    <source>
        <dbReference type="Pfam" id="PF08545"/>
    </source>
</evidence>
<comment type="domain">
    <text evidence="9">The last Arg residue of the ACP-binding site is essential for the weak association between ACP/AcpP and FabH.</text>
</comment>
<feature type="domain" description="Beta-ketoacyl-[acyl-carrier-protein] synthase III N-terminal" evidence="12">
    <location>
        <begin position="108"/>
        <end position="188"/>
    </location>
</feature>
<evidence type="ECO:0000256" key="10">
    <source>
        <dbReference type="SAM" id="MobiDB-lite"/>
    </source>
</evidence>
<reference evidence="13 14" key="1">
    <citation type="submission" date="2015-10" db="EMBL/GenBank/DDBJ databases">
        <title>Draft genome sequence of pyrrolomycin-producing Streptomyces vitaminophilus.</title>
        <authorList>
            <person name="Graham D.E."/>
            <person name="Mahan K.M."/>
            <person name="Klingeman D.M."/>
            <person name="Hettich R.L."/>
            <person name="Parry R.J."/>
        </authorList>
    </citation>
    <scope>NUCLEOTIDE SEQUENCE [LARGE SCALE GENOMIC DNA]</scope>
    <source>
        <strain evidence="13 14">ATCC 31673</strain>
    </source>
</reference>
<dbReference type="RefSeq" id="WP_018386595.1">
    <property type="nucleotide sequence ID" value="NZ_LLZU01000039.1"/>
</dbReference>
<evidence type="ECO:0000256" key="9">
    <source>
        <dbReference type="HAMAP-Rule" id="MF_01815"/>
    </source>
</evidence>
<comment type="subcellular location">
    <subcellularLocation>
        <location evidence="9">Cytoplasm</location>
    </subcellularLocation>
</comment>
<evidence type="ECO:0000256" key="8">
    <source>
        <dbReference type="ARBA" id="ARBA00023315"/>
    </source>
</evidence>
<dbReference type="GO" id="GO:0005737">
    <property type="term" value="C:cytoplasm"/>
    <property type="evidence" value="ECO:0007669"/>
    <property type="project" value="UniProtKB-SubCell"/>
</dbReference>
<dbReference type="PANTHER" id="PTHR34069:SF2">
    <property type="entry name" value="BETA-KETOACYL-[ACYL-CARRIER-PROTEIN] SYNTHASE III"/>
    <property type="match status" value="1"/>
</dbReference>
<dbReference type="NCBIfam" id="NF006829">
    <property type="entry name" value="PRK09352.1"/>
    <property type="match status" value="1"/>
</dbReference>
<evidence type="ECO:0000313" key="13">
    <source>
        <dbReference type="EMBL" id="KRV46505.1"/>
    </source>
</evidence>
<dbReference type="HAMAP" id="MF_01815">
    <property type="entry name" value="FabH"/>
    <property type="match status" value="1"/>
</dbReference>
<dbReference type="Pfam" id="PF08541">
    <property type="entry name" value="ACP_syn_III_C"/>
    <property type="match status" value="1"/>
</dbReference>
<dbReference type="GO" id="GO:0004315">
    <property type="term" value="F:3-oxoacyl-[acyl-carrier-protein] synthase activity"/>
    <property type="evidence" value="ECO:0007669"/>
    <property type="project" value="InterPro"/>
</dbReference>
<dbReference type="EMBL" id="LLZU01000039">
    <property type="protein sequence ID" value="KRV46505.1"/>
    <property type="molecule type" value="Genomic_DNA"/>
</dbReference>
<dbReference type="STRING" id="76728.AQ490_11465"/>
<dbReference type="eggNOG" id="COG0332">
    <property type="taxonomic scope" value="Bacteria"/>
</dbReference>
<keyword evidence="7 9" id="KW-0275">Fatty acid biosynthesis</keyword>
<dbReference type="AlphaFoldDB" id="A0A0T6LKJ2"/>
<evidence type="ECO:0000313" key="14">
    <source>
        <dbReference type="Proteomes" id="UP000050867"/>
    </source>
</evidence>
<feature type="active site" evidence="9">
    <location>
        <position position="258"/>
    </location>
</feature>
<comment type="function">
    <text evidence="9">Catalyzes the condensation reaction of fatty acid synthesis by the addition to an acyl acceptor of two carbons from malonyl-ACP. Catalyzes the first condensation reaction which initiates fatty acid synthesis and may therefore play a role in governing the total rate of fatty acid production. Possesses both acetoacetyl-ACP synthase and acetyl transacylase activities. Its substrate specificity determines the biosynthesis of branched-chain and/or straight-chain of fatty acids.</text>
</comment>
<dbReference type="GO" id="GO:0033818">
    <property type="term" value="F:beta-ketoacyl-acyl-carrier-protein synthase III activity"/>
    <property type="evidence" value="ECO:0007669"/>
    <property type="project" value="UniProtKB-UniRule"/>
</dbReference>
<dbReference type="InterPro" id="IPR016039">
    <property type="entry name" value="Thiolase-like"/>
</dbReference>
<feature type="region of interest" description="ACP-binding" evidence="9">
    <location>
        <begin position="259"/>
        <end position="263"/>
    </location>
</feature>
<dbReference type="GO" id="GO:0044550">
    <property type="term" value="P:secondary metabolite biosynthetic process"/>
    <property type="evidence" value="ECO:0007669"/>
    <property type="project" value="TreeGrafter"/>
</dbReference>
<keyword evidence="8 9" id="KW-0012">Acyltransferase</keyword>
<dbReference type="OrthoDB" id="9815506at2"/>
<dbReference type="Gene3D" id="3.40.47.10">
    <property type="match status" value="1"/>
</dbReference>
<comment type="pathway">
    <text evidence="9">Lipid metabolism; fatty acid biosynthesis.</text>
</comment>
<dbReference type="InterPro" id="IPR013751">
    <property type="entry name" value="ACP_syn_III_N"/>
</dbReference>
<keyword evidence="2 9" id="KW-0963">Cytoplasm</keyword>
<feature type="active site" evidence="9">
    <location>
        <position position="114"/>
    </location>
</feature>
<gene>
    <name evidence="9" type="primary">fabH</name>
    <name evidence="13" type="ORF">AQ490_11465</name>
</gene>
<comment type="catalytic activity">
    <reaction evidence="9">
        <text>malonyl-[ACP] + acetyl-CoA + H(+) = 3-oxobutanoyl-[ACP] + CO2 + CoA</text>
        <dbReference type="Rhea" id="RHEA:12080"/>
        <dbReference type="Rhea" id="RHEA-COMP:9623"/>
        <dbReference type="Rhea" id="RHEA-COMP:9625"/>
        <dbReference type="ChEBI" id="CHEBI:15378"/>
        <dbReference type="ChEBI" id="CHEBI:16526"/>
        <dbReference type="ChEBI" id="CHEBI:57287"/>
        <dbReference type="ChEBI" id="CHEBI:57288"/>
        <dbReference type="ChEBI" id="CHEBI:78449"/>
        <dbReference type="ChEBI" id="CHEBI:78450"/>
        <dbReference type="EC" id="2.3.1.180"/>
    </reaction>
</comment>
<dbReference type="Pfam" id="PF08545">
    <property type="entry name" value="ACP_syn_III"/>
    <property type="match status" value="1"/>
</dbReference>
<evidence type="ECO:0000256" key="2">
    <source>
        <dbReference type="ARBA" id="ARBA00022490"/>
    </source>
</evidence>
<dbReference type="SUPFAM" id="SSF53901">
    <property type="entry name" value="Thiolase-like"/>
    <property type="match status" value="1"/>
</dbReference>
<evidence type="ECO:0000256" key="4">
    <source>
        <dbReference type="ARBA" id="ARBA00022679"/>
    </source>
</evidence>
<comment type="subunit">
    <text evidence="9">Homodimer.</text>
</comment>
<keyword evidence="3 9" id="KW-0444">Lipid biosynthesis</keyword>
<keyword evidence="9" id="KW-0511">Multifunctional enzyme</keyword>
<evidence type="ECO:0000259" key="11">
    <source>
        <dbReference type="Pfam" id="PF08541"/>
    </source>
</evidence>
<feature type="domain" description="Beta-ketoacyl-[acyl-carrier-protein] synthase III C-terminal" evidence="11">
    <location>
        <begin position="253"/>
        <end position="331"/>
    </location>
</feature>